<keyword evidence="2" id="KW-0489">Methyltransferase</keyword>
<dbReference type="NCBIfam" id="TIGR01444">
    <property type="entry name" value="fkbM_fam"/>
    <property type="match status" value="1"/>
</dbReference>
<evidence type="ECO:0000313" key="2">
    <source>
        <dbReference type="EMBL" id="HAN27007.1"/>
    </source>
</evidence>
<organism evidence="2 3">
    <name type="scientific">Haliea salexigens</name>
    <dbReference type="NCBI Taxonomy" id="287487"/>
    <lineage>
        <taxon>Bacteria</taxon>
        <taxon>Pseudomonadati</taxon>
        <taxon>Pseudomonadota</taxon>
        <taxon>Gammaproteobacteria</taxon>
        <taxon>Cellvibrionales</taxon>
        <taxon>Halieaceae</taxon>
        <taxon>Haliea</taxon>
    </lineage>
</organism>
<name>A0A3C1KJY2_9GAMM</name>
<dbReference type="InterPro" id="IPR053188">
    <property type="entry name" value="FkbM_Methyltransferase"/>
</dbReference>
<dbReference type="Proteomes" id="UP000259273">
    <property type="component" value="Unassembled WGS sequence"/>
</dbReference>
<dbReference type="EMBL" id="DMND01000068">
    <property type="protein sequence ID" value="HAN27007.1"/>
    <property type="molecule type" value="Genomic_DNA"/>
</dbReference>
<accession>A0A3C1KJY2</accession>
<evidence type="ECO:0000259" key="1">
    <source>
        <dbReference type="Pfam" id="PF05050"/>
    </source>
</evidence>
<feature type="domain" description="Methyltransferase FkbM" evidence="1">
    <location>
        <begin position="68"/>
        <end position="191"/>
    </location>
</feature>
<dbReference type="Pfam" id="PF05050">
    <property type="entry name" value="Methyltransf_21"/>
    <property type="match status" value="1"/>
</dbReference>
<dbReference type="SUPFAM" id="SSF53335">
    <property type="entry name" value="S-adenosyl-L-methionine-dependent methyltransferases"/>
    <property type="match status" value="1"/>
</dbReference>
<evidence type="ECO:0000313" key="3">
    <source>
        <dbReference type="Proteomes" id="UP000259273"/>
    </source>
</evidence>
<dbReference type="PANTHER" id="PTHR36973">
    <property type="entry name" value="SLL1456 PROTEIN-RELATED"/>
    <property type="match status" value="1"/>
</dbReference>
<dbReference type="AlphaFoldDB" id="A0A3C1KJY2"/>
<dbReference type="InterPro" id="IPR006342">
    <property type="entry name" value="FkbM_mtfrase"/>
</dbReference>
<keyword evidence="2" id="KW-0808">Transferase</keyword>
<comment type="caution">
    <text evidence="2">The sequence shown here is derived from an EMBL/GenBank/DDBJ whole genome shotgun (WGS) entry which is preliminary data.</text>
</comment>
<gene>
    <name evidence="2" type="ORF">DCP75_04675</name>
</gene>
<dbReference type="GO" id="GO:0032259">
    <property type="term" value="P:methylation"/>
    <property type="evidence" value="ECO:0007669"/>
    <property type="project" value="UniProtKB-KW"/>
</dbReference>
<reference evidence="2 3" key="1">
    <citation type="journal article" date="2018" name="Nat. Biotechnol.">
        <title>A standardized bacterial taxonomy based on genome phylogeny substantially revises the tree of life.</title>
        <authorList>
            <person name="Parks D.H."/>
            <person name="Chuvochina M."/>
            <person name="Waite D.W."/>
            <person name="Rinke C."/>
            <person name="Skarshewski A."/>
            <person name="Chaumeil P.A."/>
            <person name="Hugenholtz P."/>
        </authorList>
    </citation>
    <scope>NUCLEOTIDE SEQUENCE [LARGE SCALE GENOMIC DNA]</scope>
    <source>
        <strain evidence="2">UBA9158</strain>
    </source>
</reference>
<dbReference type="Gene3D" id="3.40.50.150">
    <property type="entry name" value="Vaccinia Virus protein VP39"/>
    <property type="match status" value="1"/>
</dbReference>
<dbReference type="STRING" id="1121937.GCA_000423125_03258"/>
<dbReference type="InterPro" id="IPR029063">
    <property type="entry name" value="SAM-dependent_MTases_sf"/>
</dbReference>
<protein>
    <submittedName>
        <fullName evidence="2">FkbM family methyltransferase</fullName>
    </submittedName>
</protein>
<dbReference type="GO" id="GO:0008171">
    <property type="term" value="F:O-methyltransferase activity"/>
    <property type="evidence" value="ECO:0007669"/>
    <property type="project" value="TreeGrafter"/>
</dbReference>
<sequence length="292" mass="32971">MLSRITRISELLELNGALFIADIGAALLAETPVYAPLVLEHPDAHLFSFDGDPRQIAALKARYGSKATVLEHYVGDGEAHTAYVCEETSGMTSLFKPSPRALSFFNGFEDFGRVLRTERVQTARLDSIAAIERIDFLKMDIQGSELSVLQHGTQTLRECLAIQLEVSFVGLYEEQPTFGDIDQWMRAHGYLPHSFVDVKRWSISPVVRNNNFRIPFNQLLEADAVYIKDPLALERYSDVQLKRQVLFADLFFDSPDLAVYCLRELTARGVLNQTALQHYFALLNEPRINTAD</sequence>
<dbReference type="PANTHER" id="PTHR36973:SF4">
    <property type="entry name" value="NODULATION PROTEIN"/>
    <property type="match status" value="1"/>
</dbReference>
<proteinExistence type="predicted"/>